<dbReference type="GO" id="GO:0016301">
    <property type="term" value="F:kinase activity"/>
    <property type="evidence" value="ECO:0007669"/>
    <property type="project" value="UniProtKB-KW"/>
</dbReference>
<evidence type="ECO:0000256" key="3">
    <source>
        <dbReference type="ARBA" id="ARBA00022777"/>
    </source>
</evidence>
<dbReference type="PANTHER" id="PTHR43289">
    <property type="entry name" value="MITOGEN-ACTIVATED PROTEIN KINASE KINASE KINASE 20-RELATED"/>
    <property type="match status" value="1"/>
</dbReference>
<dbReference type="CDD" id="cd14014">
    <property type="entry name" value="STKc_PknB_like"/>
    <property type="match status" value="1"/>
</dbReference>
<proteinExistence type="predicted"/>
<organism evidence="7 8">
    <name type="scientific">Pendulispora rubella</name>
    <dbReference type="NCBI Taxonomy" id="2741070"/>
    <lineage>
        <taxon>Bacteria</taxon>
        <taxon>Pseudomonadati</taxon>
        <taxon>Myxococcota</taxon>
        <taxon>Myxococcia</taxon>
        <taxon>Myxococcales</taxon>
        <taxon>Sorangiineae</taxon>
        <taxon>Pendulisporaceae</taxon>
        <taxon>Pendulispora</taxon>
    </lineage>
</organism>
<dbReference type="InterPro" id="IPR008271">
    <property type="entry name" value="Ser/Thr_kinase_AS"/>
</dbReference>
<dbReference type="RefSeq" id="WP_394834368.1">
    <property type="nucleotide sequence ID" value="NZ_CP089929.1"/>
</dbReference>
<evidence type="ECO:0000256" key="5">
    <source>
        <dbReference type="PROSITE-ProRule" id="PRU10141"/>
    </source>
</evidence>
<feature type="domain" description="Protein kinase" evidence="6">
    <location>
        <begin position="25"/>
        <end position="293"/>
    </location>
</feature>
<dbReference type="PANTHER" id="PTHR43289:SF6">
    <property type="entry name" value="SERINE_THREONINE-PROTEIN KINASE NEKL-3"/>
    <property type="match status" value="1"/>
</dbReference>
<name>A0ABZ2L421_9BACT</name>
<dbReference type="Pfam" id="PF00069">
    <property type="entry name" value="Pkinase"/>
    <property type="match status" value="1"/>
</dbReference>
<dbReference type="InterPro" id="IPR011990">
    <property type="entry name" value="TPR-like_helical_dom_sf"/>
</dbReference>
<dbReference type="EMBL" id="CP089983">
    <property type="protein sequence ID" value="WXB04723.1"/>
    <property type="molecule type" value="Genomic_DNA"/>
</dbReference>
<dbReference type="SUPFAM" id="SSF48452">
    <property type="entry name" value="TPR-like"/>
    <property type="match status" value="1"/>
</dbReference>
<dbReference type="PROSITE" id="PS50011">
    <property type="entry name" value="PROTEIN_KINASE_DOM"/>
    <property type="match status" value="1"/>
</dbReference>
<evidence type="ECO:0000259" key="6">
    <source>
        <dbReference type="PROSITE" id="PS50011"/>
    </source>
</evidence>
<evidence type="ECO:0000313" key="7">
    <source>
        <dbReference type="EMBL" id="WXB04723.1"/>
    </source>
</evidence>
<dbReference type="Gene3D" id="3.30.200.20">
    <property type="entry name" value="Phosphorylase Kinase, domain 1"/>
    <property type="match status" value="1"/>
</dbReference>
<dbReference type="SMART" id="SM00220">
    <property type="entry name" value="S_TKc"/>
    <property type="match status" value="1"/>
</dbReference>
<sequence>MLSSPHEPIRQKARARIGTMVGEKYRIDRLIGIGGMAAVYAATHRNGYPVAIKFLLEHLLHDAQIYRLFSREAYIANAVEHPLAVPILDDGVDDDGCAFLIMPLLHGTSLQARWEGANKRLPLIEVSAVMLDVLDVLASAHAKGILHRDIKPDNIFITNEGKARVLDFGIARRADGQGSGTLTGQLVGTPAFMAPEQVMGDRTSLGSPSDCWAAGATIFTLLTGSLVHPAESAGALLLAAATQQAPSVGAVRPDLPSSVVRFVDKALAFRPSDRWSSGLEMRDGLQAALHEALDGDVADTLARARAGLAAELSSNGNLAATTGDPRPNAFDHELRRPRAEMGRDRWSPRGTPATGAQRARRLLGSLGLATLAIVSTVVPFAIANRPSPPAPTSQPMDAAPVEMARSDVATTDPKAQAAFDMGIQQWHDASRYAAIGSFEHALEIDPHFAAAHLFLAAIDIGASVYDRRTHHQAATEQRNQLSARDRALLDAFGPAIAIPPDYKSYQERLQHVREQFPSDWIVANFLSRVYIMNGELARADELVKRRLEDDPSEAQAWLHQSAIAIHLRDFKGAAASLDQCIQHSTHSDFCLHRKMMRELGSGQCREAEQHARVLVTLPNARDFWTSALASAIVGRGGSIDTARELFDNNARHPTGQYLNLSILSGSFDKAQRRLDAIESNARDDAKAQYREYTDDIRIGVLMELGEYDKVSRLAPSYAMKYDARPTGTSSRTKIHLLTFQYLAGGLSRDAFGEHRKTWLSEARSDVEVENLEQWMLAYGESAKTRDDANDALRILPEDATEEGLDFSGRFTVGRVYLLSGHAEKAIPFLDRAASACYAVIFPLEHTSANLHLGLAREQIGDVAAACAAYEVVLKRWGKEPRSVSARRARERYGALGCAKHGASPTP</sequence>
<dbReference type="InterPro" id="IPR011009">
    <property type="entry name" value="Kinase-like_dom_sf"/>
</dbReference>
<keyword evidence="8" id="KW-1185">Reference proteome</keyword>
<reference evidence="7" key="1">
    <citation type="submission" date="2021-12" db="EMBL/GenBank/DDBJ databases">
        <title>Discovery of the Pendulisporaceae a myxobacterial family with distinct sporulation behavior and unique specialized metabolism.</title>
        <authorList>
            <person name="Garcia R."/>
            <person name="Popoff A."/>
            <person name="Bader C.D."/>
            <person name="Loehr J."/>
            <person name="Walesch S."/>
            <person name="Walt C."/>
            <person name="Boldt J."/>
            <person name="Bunk B."/>
            <person name="Haeckl F.J.F.P.J."/>
            <person name="Gunesch A.P."/>
            <person name="Birkelbach J."/>
            <person name="Nuebel U."/>
            <person name="Pietschmann T."/>
            <person name="Bach T."/>
            <person name="Mueller R."/>
        </authorList>
    </citation>
    <scope>NUCLEOTIDE SEQUENCE</scope>
    <source>
        <strain evidence="7">MSr11367</strain>
    </source>
</reference>
<evidence type="ECO:0000313" key="8">
    <source>
        <dbReference type="Proteomes" id="UP001374803"/>
    </source>
</evidence>
<evidence type="ECO:0000256" key="2">
    <source>
        <dbReference type="ARBA" id="ARBA00022741"/>
    </source>
</evidence>
<dbReference type="Gene3D" id="1.10.510.10">
    <property type="entry name" value="Transferase(Phosphotransferase) domain 1"/>
    <property type="match status" value="1"/>
</dbReference>
<dbReference type="InterPro" id="IPR017441">
    <property type="entry name" value="Protein_kinase_ATP_BS"/>
</dbReference>
<keyword evidence="1" id="KW-0808">Transferase</keyword>
<dbReference type="Gene3D" id="1.25.40.10">
    <property type="entry name" value="Tetratricopeptide repeat domain"/>
    <property type="match status" value="2"/>
</dbReference>
<evidence type="ECO:0000256" key="1">
    <source>
        <dbReference type="ARBA" id="ARBA00022679"/>
    </source>
</evidence>
<gene>
    <name evidence="7" type="ORF">LVJ94_48500</name>
</gene>
<keyword evidence="4 5" id="KW-0067">ATP-binding</keyword>
<evidence type="ECO:0000256" key="4">
    <source>
        <dbReference type="ARBA" id="ARBA00022840"/>
    </source>
</evidence>
<keyword evidence="3 7" id="KW-0418">Kinase</keyword>
<dbReference type="PROSITE" id="PS00108">
    <property type="entry name" value="PROTEIN_KINASE_ST"/>
    <property type="match status" value="1"/>
</dbReference>
<dbReference type="PROSITE" id="PS00107">
    <property type="entry name" value="PROTEIN_KINASE_ATP"/>
    <property type="match status" value="1"/>
</dbReference>
<accession>A0ABZ2L421</accession>
<feature type="binding site" evidence="5">
    <location>
        <position position="53"/>
    </location>
    <ligand>
        <name>ATP</name>
        <dbReference type="ChEBI" id="CHEBI:30616"/>
    </ligand>
</feature>
<dbReference type="SUPFAM" id="SSF56112">
    <property type="entry name" value="Protein kinase-like (PK-like)"/>
    <property type="match status" value="1"/>
</dbReference>
<dbReference type="InterPro" id="IPR000719">
    <property type="entry name" value="Prot_kinase_dom"/>
</dbReference>
<protein>
    <submittedName>
        <fullName evidence="7">Protein kinase</fullName>
    </submittedName>
</protein>
<keyword evidence="2 5" id="KW-0547">Nucleotide-binding</keyword>
<dbReference type="Proteomes" id="UP001374803">
    <property type="component" value="Chromosome"/>
</dbReference>